<evidence type="ECO:0000313" key="7">
    <source>
        <dbReference type="EMBL" id="TWO71157.1"/>
    </source>
</evidence>
<keyword evidence="3 6" id="KW-0812">Transmembrane</keyword>
<dbReference type="GO" id="GO:0015221">
    <property type="term" value="F:lipopolysaccharide transmembrane transporter activity"/>
    <property type="evidence" value="ECO:0007669"/>
    <property type="project" value="InterPro"/>
</dbReference>
<dbReference type="Proteomes" id="UP000318199">
    <property type="component" value="Unassembled WGS sequence"/>
</dbReference>
<keyword evidence="1" id="KW-1003">Cell membrane</keyword>
<comment type="caution">
    <text evidence="7">The sequence shown here is derived from an EMBL/GenBank/DDBJ whole genome shotgun (WGS) entry which is preliminary data.</text>
</comment>
<keyword evidence="5 6" id="KW-0472">Membrane</keyword>
<dbReference type="InterPro" id="IPR026265">
    <property type="entry name" value="LptC"/>
</dbReference>
<evidence type="ECO:0000256" key="1">
    <source>
        <dbReference type="ARBA" id="ARBA00022475"/>
    </source>
</evidence>
<dbReference type="Pfam" id="PF06835">
    <property type="entry name" value="LptC"/>
    <property type="match status" value="1"/>
</dbReference>
<keyword evidence="2" id="KW-0997">Cell inner membrane</keyword>
<dbReference type="GO" id="GO:0005886">
    <property type="term" value="C:plasma membrane"/>
    <property type="evidence" value="ECO:0007669"/>
    <property type="project" value="InterPro"/>
</dbReference>
<dbReference type="Gene3D" id="2.60.450.10">
    <property type="entry name" value="Lipopolysaccharide (LPS) transport protein A like domain"/>
    <property type="match status" value="1"/>
</dbReference>
<evidence type="ECO:0000313" key="8">
    <source>
        <dbReference type="Proteomes" id="UP000318199"/>
    </source>
</evidence>
<dbReference type="NCBIfam" id="TIGR04409">
    <property type="entry name" value="LptC_YrbK"/>
    <property type="match status" value="1"/>
</dbReference>
<dbReference type="RefSeq" id="WP_145893387.1">
    <property type="nucleotide sequence ID" value="NZ_VOBQ01000009.1"/>
</dbReference>
<evidence type="ECO:0000256" key="2">
    <source>
        <dbReference type="ARBA" id="ARBA00022519"/>
    </source>
</evidence>
<dbReference type="GO" id="GO:0030288">
    <property type="term" value="C:outer membrane-bounded periplasmic space"/>
    <property type="evidence" value="ECO:0007669"/>
    <property type="project" value="TreeGrafter"/>
</dbReference>
<dbReference type="PANTHER" id="PTHR37481:SF1">
    <property type="entry name" value="LIPOPOLYSACCHARIDE EXPORT SYSTEM PROTEIN LPTC"/>
    <property type="match status" value="1"/>
</dbReference>
<proteinExistence type="predicted"/>
<dbReference type="InterPro" id="IPR052363">
    <property type="entry name" value="LPS_export_LptC"/>
</dbReference>
<gene>
    <name evidence="7" type="primary">lptC</name>
    <name evidence="7" type="ORF">FN976_12670</name>
</gene>
<name>A0A562ZRX4_9BURK</name>
<evidence type="ECO:0000256" key="4">
    <source>
        <dbReference type="ARBA" id="ARBA00022989"/>
    </source>
</evidence>
<dbReference type="GO" id="GO:0017089">
    <property type="term" value="F:glycolipid transfer activity"/>
    <property type="evidence" value="ECO:0007669"/>
    <property type="project" value="TreeGrafter"/>
</dbReference>
<feature type="transmembrane region" description="Helical" evidence="6">
    <location>
        <begin position="15"/>
        <end position="33"/>
    </location>
</feature>
<evidence type="ECO:0000256" key="5">
    <source>
        <dbReference type="ARBA" id="ARBA00023136"/>
    </source>
</evidence>
<evidence type="ECO:0000256" key="6">
    <source>
        <dbReference type="SAM" id="Phobius"/>
    </source>
</evidence>
<dbReference type="EMBL" id="VOBQ01000009">
    <property type="protein sequence ID" value="TWO71157.1"/>
    <property type="molecule type" value="Genomic_DNA"/>
</dbReference>
<accession>A0A562ZRX4</accession>
<evidence type="ECO:0000256" key="3">
    <source>
        <dbReference type="ARBA" id="ARBA00022692"/>
    </source>
</evidence>
<keyword evidence="4 6" id="KW-1133">Transmembrane helix</keyword>
<sequence length="206" mass="22728">MTGRGLWRAWDRLSVYLPVMLMGLLALGTYWLARNTPATAAPQAESKPTHDPDYFMRGFSVKSFDPTGRLKSEVRGVEARHYPDTDTLEIDQPRIRAFNDKGLLTVATAQRAISNADGSQVQLIGDAVVTREAAQSAPRLEIRGEFLHAYMDTERVKSHKPVHITRGGDAFTADSLDYDNLERVLALQGRVRGVIQPGGQRGAPSP</sequence>
<organism evidence="7 8">
    <name type="scientific">Caenimonas sedimenti</name>
    <dbReference type="NCBI Taxonomy" id="2596921"/>
    <lineage>
        <taxon>Bacteria</taxon>
        <taxon>Pseudomonadati</taxon>
        <taxon>Pseudomonadota</taxon>
        <taxon>Betaproteobacteria</taxon>
        <taxon>Burkholderiales</taxon>
        <taxon>Comamonadaceae</taxon>
        <taxon>Caenimonas</taxon>
    </lineage>
</organism>
<dbReference type="OrthoDB" id="5298112at2"/>
<keyword evidence="8" id="KW-1185">Reference proteome</keyword>
<reference evidence="7 8" key="1">
    <citation type="submission" date="2019-07" db="EMBL/GenBank/DDBJ databases">
        <title>Caenimonas sedimenti sp. nov., isolated from activated sludge.</title>
        <authorList>
            <person name="Xu J."/>
        </authorList>
    </citation>
    <scope>NUCLEOTIDE SEQUENCE [LARGE SCALE GENOMIC DNA]</scope>
    <source>
        <strain evidence="7 8">HX-9-20</strain>
    </source>
</reference>
<dbReference type="AlphaFoldDB" id="A0A562ZRX4"/>
<dbReference type="PANTHER" id="PTHR37481">
    <property type="entry name" value="LIPOPOLYSACCHARIDE EXPORT SYSTEM PROTEIN LPTC"/>
    <property type="match status" value="1"/>
</dbReference>
<dbReference type="InterPro" id="IPR010664">
    <property type="entry name" value="LipoPS_assembly_LptC-rel"/>
</dbReference>
<protein>
    <submittedName>
        <fullName evidence="7">LPS export ABC transporter periplasmic protein LptC</fullName>
    </submittedName>
</protein>